<dbReference type="AlphaFoldDB" id="A0A392S6Q4"/>
<feature type="non-terminal residue" evidence="2">
    <location>
        <position position="91"/>
    </location>
</feature>
<dbReference type="Proteomes" id="UP000265520">
    <property type="component" value="Unassembled WGS sequence"/>
</dbReference>
<sequence>NMEDFADELLKIAAEQNGPKRGEKVMKNRTSAVLNESRPAGSSSPGGVSSSQAGVPSGSPVVRQPPPKRQKEDPVIDVDALERPYPLPRCF</sequence>
<evidence type="ECO:0000256" key="1">
    <source>
        <dbReference type="SAM" id="MobiDB-lite"/>
    </source>
</evidence>
<feature type="region of interest" description="Disordered" evidence="1">
    <location>
        <begin position="30"/>
        <end position="91"/>
    </location>
</feature>
<feature type="compositionally biased region" description="Low complexity" evidence="1">
    <location>
        <begin position="39"/>
        <end position="62"/>
    </location>
</feature>
<organism evidence="2 3">
    <name type="scientific">Trifolium medium</name>
    <dbReference type="NCBI Taxonomy" id="97028"/>
    <lineage>
        <taxon>Eukaryota</taxon>
        <taxon>Viridiplantae</taxon>
        <taxon>Streptophyta</taxon>
        <taxon>Embryophyta</taxon>
        <taxon>Tracheophyta</taxon>
        <taxon>Spermatophyta</taxon>
        <taxon>Magnoliopsida</taxon>
        <taxon>eudicotyledons</taxon>
        <taxon>Gunneridae</taxon>
        <taxon>Pentapetalae</taxon>
        <taxon>rosids</taxon>
        <taxon>fabids</taxon>
        <taxon>Fabales</taxon>
        <taxon>Fabaceae</taxon>
        <taxon>Papilionoideae</taxon>
        <taxon>50 kb inversion clade</taxon>
        <taxon>NPAAA clade</taxon>
        <taxon>Hologalegina</taxon>
        <taxon>IRL clade</taxon>
        <taxon>Trifolieae</taxon>
        <taxon>Trifolium</taxon>
    </lineage>
</organism>
<comment type="caution">
    <text evidence="2">The sequence shown here is derived from an EMBL/GenBank/DDBJ whole genome shotgun (WGS) entry which is preliminary data.</text>
</comment>
<proteinExistence type="predicted"/>
<evidence type="ECO:0000313" key="3">
    <source>
        <dbReference type="Proteomes" id="UP000265520"/>
    </source>
</evidence>
<dbReference type="EMBL" id="LXQA010332496">
    <property type="protein sequence ID" value="MCI44571.1"/>
    <property type="molecule type" value="Genomic_DNA"/>
</dbReference>
<accession>A0A392S6Q4</accession>
<protein>
    <submittedName>
        <fullName evidence="2">Uncharacterized protein</fullName>
    </submittedName>
</protein>
<evidence type="ECO:0000313" key="2">
    <source>
        <dbReference type="EMBL" id="MCI44571.1"/>
    </source>
</evidence>
<reference evidence="2 3" key="1">
    <citation type="journal article" date="2018" name="Front. Plant Sci.">
        <title>Red Clover (Trifolium pratense) and Zigzag Clover (T. medium) - A Picture of Genomic Similarities and Differences.</title>
        <authorList>
            <person name="Dluhosova J."/>
            <person name="Istvanek J."/>
            <person name="Nedelnik J."/>
            <person name="Repkova J."/>
        </authorList>
    </citation>
    <scope>NUCLEOTIDE SEQUENCE [LARGE SCALE GENOMIC DNA]</scope>
    <source>
        <strain evidence="3">cv. 10/8</strain>
        <tissue evidence="2">Leaf</tissue>
    </source>
</reference>
<name>A0A392S6Q4_9FABA</name>
<keyword evidence="3" id="KW-1185">Reference proteome</keyword>
<feature type="non-terminal residue" evidence="2">
    <location>
        <position position="1"/>
    </location>
</feature>